<name>A0A7X0UBN7_9BURK</name>
<organism evidence="5 6">
    <name type="scientific">Acidovorax soli</name>
    <dbReference type="NCBI Taxonomy" id="592050"/>
    <lineage>
        <taxon>Bacteria</taxon>
        <taxon>Pseudomonadati</taxon>
        <taxon>Pseudomonadota</taxon>
        <taxon>Betaproteobacteria</taxon>
        <taxon>Burkholderiales</taxon>
        <taxon>Comamonadaceae</taxon>
        <taxon>Acidovorax</taxon>
    </lineage>
</organism>
<evidence type="ECO:0000256" key="2">
    <source>
        <dbReference type="ARBA" id="ARBA00021483"/>
    </source>
</evidence>
<dbReference type="PANTHER" id="PTHR22617:SF45">
    <property type="entry name" value="CHEMOTAXIS PROTEIN CHEW"/>
    <property type="match status" value="1"/>
</dbReference>
<dbReference type="Proteomes" id="UP000575083">
    <property type="component" value="Unassembled WGS sequence"/>
</dbReference>
<accession>A0A7X0UBN7</accession>
<dbReference type="AlphaFoldDB" id="A0A7X0UBN7"/>
<comment type="caution">
    <text evidence="5">The sequence shown here is derived from an EMBL/GenBank/DDBJ whole genome shotgun (WGS) entry which is preliminary data.</text>
</comment>
<dbReference type="Pfam" id="PF01584">
    <property type="entry name" value="CheW"/>
    <property type="match status" value="1"/>
</dbReference>
<dbReference type="PROSITE" id="PS50851">
    <property type="entry name" value="CHEW"/>
    <property type="match status" value="1"/>
</dbReference>
<dbReference type="Gene3D" id="2.30.30.40">
    <property type="entry name" value="SH3 Domains"/>
    <property type="match status" value="1"/>
</dbReference>
<keyword evidence="6" id="KW-1185">Reference proteome</keyword>
<dbReference type="GO" id="GO:0005829">
    <property type="term" value="C:cytosol"/>
    <property type="evidence" value="ECO:0007669"/>
    <property type="project" value="TreeGrafter"/>
</dbReference>
<evidence type="ECO:0000313" key="5">
    <source>
        <dbReference type="EMBL" id="MBB6561750.1"/>
    </source>
</evidence>
<reference evidence="5 6" key="1">
    <citation type="submission" date="2020-08" db="EMBL/GenBank/DDBJ databases">
        <title>Functional genomics of gut bacteria from endangered species of beetles.</title>
        <authorList>
            <person name="Carlos-Shanley C."/>
        </authorList>
    </citation>
    <scope>NUCLEOTIDE SEQUENCE [LARGE SCALE GENOMIC DNA]</scope>
    <source>
        <strain evidence="5 6">S00198</strain>
    </source>
</reference>
<dbReference type="PANTHER" id="PTHR22617">
    <property type="entry name" value="CHEMOTAXIS SENSOR HISTIDINE KINASE-RELATED"/>
    <property type="match status" value="1"/>
</dbReference>
<evidence type="ECO:0000256" key="1">
    <source>
        <dbReference type="ARBA" id="ARBA00004496"/>
    </source>
</evidence>
<dbReference type="InterPro" id="IPR039315">
    <property type="entry name" value="CheW"/>
</dbReference>
<proteinExistence type="predicted"/>
<evidence type="ECO:0000256" key="3">
    <source>
        <dbReference type="ARBA" id="ARBA00022490"/>
    </source>
</evidence>
<dbReference type="Gene3D" id="2.40.50.180">
    <property type="entry name" value="CheA-289, Domain 4"/>
    <property type="match status" value="1"/>
</dbReference>
<dbReference type="GO" id="GO:0007165">
    <property type="term" value="P:signal transduction"/>
    <property type="evidence" value="ECO:0007669"/>
    <property type="project" value="InterPro"/>
</dbReference>
<keyword evidence="3" id="KW-0963">Cytoplasm</keyword>
<dbReference type="EMBL" id="JACHLK010000009">
    <property type="protein sequence ID" value="MBB6561750.1"/>
    <property type="molecule type" value="Genomic_DNA"/>
</dbReference>
<dbReference type="InterPro" id="IPR002545">
    <property type="entry name" value="CheW-lke_dom"/>
</dbReference>
<comment type="subcellular location">
    <subcellularLocation>
        <location evidence="1">Cytoplasm</location>
    </subcellularLocation>
</comment>
<evidence type="ECO:0000313" key="6">
    <source>
        <dbReference type="Proteomes" id="UP000575083"/>
    </source>
</evidence>
<dbReference type="SMART" id="SM00260">
    <property type="entry name" value="CheW"/>
    <property type="match status" value="1"/>
</dbReference>
<gene>
    <name evidence="5" type="ORF">HNP48_004444</name>
</gene>
<dbReference type="RefSeq" id="WP_184861083.1">
    <property type="nucleotide sequence ID" value="NZ_JACHLK010000009.1"/>
</dbReference>
<dbReference type="GO" id="GO:0006935">
    <property type="term" value="P:chemotaxis"/>
    <property type="evidence" value="ECO:0007669"/>
    <property type="project" value="InterPro"/>
</dbReference>
<dbReference type="SUPFAM" id="SSF50341">
    <property type="entry name" value="CheW-like"/>
    <property type="match status" value="1"/>
</dbReference>
<protein>
    <recommendedName>
        <fullName evidence="2">Chemotaxis protein CheW</fullName>
    </recommendedName>
</protein>
<sequence length="169" mass="17698">MPSRPASPAPTGAPGAAATAYKAGKYLVFRLGTESYGVSILGIQEIRFYEPPTRIAGSPPHVLGVFDLRGASIPVIDLRACLGLAPHFDAGTVTVVANPDGRQTVGLVVDSVSDVVELEAGHFRQMPSLGEQGSTPYVSGLASTTQEGLERTLLLLDLPRLLTAHVPRA</sequence>
<evidence type="ECO:0000259" key="4">
    <source>
        <dbReference type="PROSITE" id="PS50851"/>
    </source>
</evidence>
<dbReference type="InterPro" id="IPR036061">
    <property type="entry name" value="CheW-like_dom_sf"/>
</dbReference>
<feature type="domain" description="CheW-like" evidence="4">
    <location>
        <begin position="23"/>
        <end position="167"/>
    </location>
</feature>